<gene>
    <name evidence="1" type="ORF">D9613_002350</name>
</gene>
<evidence type="ECO:0000313" key="2">
    <source>
        <dbReference type="Proteomes" id="UP000521872"/>
    </source>
</evidence>
<dbReference type="Proteomes" id="UP000521872">
    <property type="component" value="Unassembled WGS sequence"/>
</dbReference>
<keyword evidence="2" id="KW-1185">Reference proteome</keyword>
<name>A0A8H4R6I4_9AGAR</name>
<protein>
    <submittedName>
        <fullName evidence="1">Uncharacterized protein</fullName>
    </submittedName>
</protein>
<sequence>MAVVGQLIDVWRRTMTSIQTAAYIALSTESNQLPINLRYNHLNSPWPSEHPFHQSDTLAHQQRLLRVKRHSHLYALKK</sequence>
<dbReference type="EMBL" id="JAACJL010000001">
    <property type="protein sequence ID" value="KAF4623076.1"/>
    <property type="molecule type" value="Genomic_DNA"/>
</dbReference>
<comment type="caution">
    <text evidence="1">The sequence shown here is derived from an EMBL/GenBank/DDBJ whole genome shotgun (WGS) entry which is preliminary data.</text>
</comment>
<dbReference type="AlphaFoldDB" id="A0A8H4R6I4"/>
<proteinExistence type="predicted"/>
<accession>A0A8H4R6I4</accession>
<evidence type="ECO:0000313" key="1">
    <source>
        <dbReference type="EMBL" id="KAF4623076.1"/>
    </source>
</evidence>
<organism evidence="1 2">
    <name type="scientific">Agrocybe pediades</name>
    <dbReference type="NCBI Taxonomy" id="84607"/>
    <lineage>
        <taxon>Eukaryota</taxon>
        <taxon>Fungi</taxon>
        <taxon>Dikarya</taxon>
        <taxon>Basidiomycota</taxon>
        <taxon>Agaricomycotina</taxon>
        <taxon>Agaricomycetes</taxon>
        <taxon>Agaricomycetidae</taxon>
        <taxon>Agaricales</taxon>
        <taxon>Agaricineae</taxon>
        <taxon>Strophariaceae</taxon>
        <taxon>Agrocybe</taxon>
    </lineage>
</organism>
<reference evidence="1 2" key="1">
    <citation type="submission" date="2019-12" db="EMBL/GenBank/DDBJ databases">
        <authorList>
            <person name="Floudas D."/>
            <person name="Bentzer J."/>
            <person name="Ahren D."/>
            <person name="Johansson T."/>
            <person name="Persson P."/>
            <person name="Tunlid A."/>
        </authorList>
    </citation>
    <scope>NUCLEOTIDE SEQUENCE [LARGE SCALE GENOMIC DNA]</scope>
    <source>
        <strain evidence="1 2">CBS 102.39</strain>
    </source>
</reference>